<dbReference type="eggNOG" id="COG0810">
    <property type="taxonomic scope" value="Bacteria"/>
</dbReference>
<dbReference type="HOGENOM" id="CLU_082689_0_0_7"/>
<accession>E7ACH0</accession>
<name>E7ACH0_HELFC</name>
<dbReference type="STRING" id="936155.HFELIS_01150"/>
<dbReference type="Proteomes" id="UP000007934">
    <property type="component" value="Chromosome"/>
</dbReference>
<feature type="compositionally biased region" description="Polar residues" evidence="5">
    <location>
        <begin position="207"/>
        <end position="218"/>
    </location>
</feature>
<feature type="compositionally biased region" description="Basic residues" evidence="5">
    <location>
        <begin position="97"/>
        <end position="113"/>
    </location>
</feature>
<feature type="transmembrane region" description="Helical" evidence="6">
    <location>
        <begin position="21"/>
        <end position="39"/>
    </location>
</feature>
<feature type="compositionally biased region" description="Basic and acidic residues" evidence="5">
    <location>
        <begin position="142"/>
        <end position="161"/>
    </location>
</feature>
<evidence type="ECO:0000256" key="4">
    <source>
        <dbReference type="ARBA" id="ARBA00023136"/>
    </source>
</evidence>
<dbReference type="OrthoDB" id="5349195at2"/>
<reference evidence="8 9" key="1">
    <citation type="journal article" date="2011" name="Genome Biol. Evol.">
        <title>Comparative whole genome sequence analysis of the carcinogenic bacterial model pathogen Helicobacter felis.</title>
        <authorList>
            <person name="Arnold I.C."/>
            <person name="Zigova Z."/>
            <person name="Holden M."/>
            <person name="Lawley T.D."/>
            <person name="Rad R."/>
            <person name="Dougan G."/>
            <person name="Falkow S."/>
            <person name="Bentley S.D."/>
            <person name="Muller A."/>
        </authorList>
    </citation>
    <scope>NUCLEOTIDE SEQUENCE [LARGE SCALE GENOMIC DNA]</scope>
    <source>
        <strain evidence="9">ATCC 49179 / CCUG 28539 / NCTC 12436 / CS1</strain>
    </source>
</reference>
<dbReference type="AlphaFoldDB" id="E7ACH0"/>
<evidence type="ECO:0000256" key="3">
    <source>
        <dbReference type="ARBA" id="ARBA00022989"/>
    </source>
</evidence>
<dbReference type="Gene3D" id="3.30.1150.10">
    <property type="match status" value="1"/>
</dbReference>
<dbReference type="NCBIfam" id="TIGR01352">
    <property type="entry name" value="tonB_Cterm"/>
    <property type="match status" value="1"/>
</dbReference>
<evidence type="ECO:0000256" key="2">
    <source>
        <dbReference type="ARBA" id="ARBA00022692"/>
    </source>
</evidence>
<keyword evidence="3 6" id="KW-1133">Transmembrane helix</keyword>
<comment type="subcellular location">
    <subcellularLocation>
        <location evidence="1">Membrane</location>
        <topology evidence="1">Single-pass membrane protein</topology>
    </subcellularLocation>
</comment>
<dbReference type="GO" id="GO:0016020">
    <property type="term" value="C:membrane"/>
    <property type="evidence" value="ECO:0007669"/>
    <property type="project" value="UniProtKB-SubCell"/>
</dbReference>
<proteinExistence type="predicted"/>
<keyword evidence="4 6" id="KW-0472">Membrane</keyword>
<evidence type="ECO:0000256" key="1">
    <source>
        <dbReference type="ARBA" id="ARBA00004167"/>
    </source>
</evidence>
<keyword evidence="9" id="KW-1185">Reference proteome</keyword>
<feature type="compositionally biased region" description="Pro residues" evidence="5">
    <location>
        <begin position="163"/>
        <end position="185"/>
    </location>
</feature>
<dbReference type="InterPro" id="IPR006260">
    <property type="entry name" value="TonB/TolA_C"/>
</dbReference>
<evidence type="ECO:0000259" key="7">
    <source>
        <dbReference type="PROSITE" id="PS52015"/>
    </source>
</evidence>
<protein>
    <submittedName>
        <fullName evidence="8">Siderophore-mediated iron transport protein</fullName>
    </submittedName>
</protein>
<evidence type="ECO:0000313" key="8">
    <source>
        <dbReference type="EMBL" id="CBY82199.1"/>
    </source>
</evidence>
<evidence type="ECO:0000313" key="9">
    <source>
        <dbReference type="Proteomes" id="UP000007934"/>
    </source>
</evidence>
<feature type="compositionally biased region" description="Basic and acidic residues" evidence="5">
    <location>
        <begin position="233"/>
        <end position="248"/>
    </location>
</feature>
<dbReference type="EMBL" id="FQ670179">
    <property type="protein sequence ID" value="CBY82199.1"/>
    <property type="molecule type" value="Genomic_DNA"/>
</dbReference>
<dbReference type="Pfam" id="PF03544">
    <property type="entry name" value="TonB_C"/>
    <property type="match status" value="1"/>
</dbReference>
<evidence type="ECO:0000256" key="6">
    <source>
        <dbReference type="SAM" id="Phobius"/>
    </source>
</evidence>
<dbReference type="GeneID" id="36134816"/>
<dbReference type="GO" id="GO:0055085">
    <property type="term" value="P:transmembrane transport"/>
    <property type="evidence" value="ECO:0007669"/>
    <property type="project" value="InterPro"/>
</dbReference>
<dbReference type="RefSeq" id="WP_013468569.1">
    <property type="nucleotide sequence ID" value="NC_014810.2"/>
</dbReference>
<sequence>MSNRALALDRELINRRSTRNFYISLLISCLLHLLIWLLVDYGHKLFQKPKLVKLNPSNLLVLKRGRSLDPTKHTQGALKPSRAAPLTNPNSSPERRVVRRERHRSRPHHHRERHQIERPRPEPVERHVERPRPEPKPIPTPHHQEVAQDGHKALKKVEQAPHKPNPPAPAPQVPKPEPKPAPHTPAPVASKPKHRPLSTAKPAQDDFNPNNLSFLPSEQTPPPVPQQNARATRSYEHDKGLDSQTRKDIDDLYGEEFGDLGTAEKDFIKSNLSEIGRITQKYLEYPSAAGYLGQDGIDAVEFYLHPNGDITGLKIIMPSGYKLLDDNTIKTITIAYKDYPRPTTTTLIRIRVRYFIYR</sequence>
<organism evidence="8 9">
    <name type="scientific">Helicobacter felis (strain ATCC 49179 / CCUG 28539 / NCTC 12436 / CS1)</name>
    <dbReference type="NCBI Taxonomy" id="936155"/>
    <lineage>
        <taxon>Bacteria</taxon>
        <taxon>Pseudomonadati</taxon>
        <taxon>Campylobacterota</taxon>
        <taxon>Epsilonproteobacteria</taxon>
        <taxon>Campylobacterales</taxon>
        <taxon>Helicobacteraceae</taxon>
        <taxon>Helicobacter</taxon>
    </lineage>
</organism>
<feature type="compositionally biased region" description="Basic and acidic residues" evidence="5">
    <location>
        <begin position="114"/>
        <end position="135"/>
    </location>
</feature>
<feature type="region of interest" description="Disordered" evidence="5">
    <location>
        <begin position="65"/>
        <end position="248"/>
    </location>
</feature>
<dbReference type="KEGG" id="hfe:HFELIS_01150"/>
<evidence type="ECO:0000256" key="5">
    <source>
        <dbReference type="SAM" id="MobiDB-lite"/>
    </source>
</evidence>
<keyword evidence="2 6" id="KW-0812">Transmembrane</keyword>
<dbReference type="SUPFAM" id="SSF74653">
    <property type="entry name" value="TolA/TonB C-terminal domain"/>
    <property type="match status" value="1"/>
</dbReference>
<dbReference type="PROSITE" id="PS52015">
    <property type="entry name" value="TONB_CTD"/>
    <property type="match status" value="1"/>
</dbReference>
<feature type="domain" description="TonB C-terminal" evidence="7">
    <location>
        <begin position="270"/>
        <end position="358"/>
    </location>
</feature>
<gene>
    <name evidence="8" type="primary">TonB-family protein</name>
    <name evidence="8" type="ordered locus">Hfelis_01150</name>
</gene>
<dbReference type="InterPro" id="IPR037682">
    <property type="entry name" value="TonB_C"/>
</dbReference>